<organism evidence="2 3">
    <name type="scientific">Cloacimonas acidaminovorans (strain Evry)</name>
    <dbReference type="NCBI Taxonomy" id="459349"/>
    <lineage>
        <taxon>Bacteria</taxon>
        <taxon>Pseudomonadati</taxon>
        <taxon>Candidatus Cloacimonadota</taxon>
        <taxon>Candidatus Cloacimonadia</taxon>
        <taxon>Candidatus Cloacimonadales</taxon>
        <taxon>Candidatus Cloacimonadaceae</taxon>
        <taxon>Candidatus Cloacimonas</taxon>
    </lineage>
</organism>
<name>B0VFT5_CLOAI</name>
<dbReference type="SMART" id="SM00060">
    <property type="entry name" value="FN3"/>
    <property type="match status" value="1"/>
</dbReference>
<dbReference type="Proteomes" id="UP000002019">
    <property type="component" value="Chromosome"/>
</dbReference>
<dbReference type="NCBIfam" id="TIGR04183">
    <property type="entry name" value="Por_Secre_tail"/>
    <property type="match status" value="1"/>
</dbReference>
<dbReference type="InterPro" id="IPR026444">
    <property type="entry name" value="Secre_tail"/>
</dbReference>
<dbReference type="Pfam" id="PF00041">
    <property type="entry name" value="fn3"/>
    <property type="match status" value="1"/>
</dbReference>
<dbReference type="KEGG" id="caci:CLOAM1690"/>
<dbReference type="STRING" id="459349.CLOAM1690"/>
<dbReference type="Gene3D" id="2.60.40.4070">
    <property type="match status" value="1"/>
</dbReference>
<accession>B0VFT5</accession>
<reference evidence="2 3" key="1">
    <citation type="journal article" date="2008" name="J. Bacteriol.">
        <title>'Candidatus Cloacamonas acidaminovorans': genome sequence reconstruction provides a first glimpse of a new bacterial division.</title>
        <authorList>
            <person name="Pelletier E."/>
            <person name="Kreimeyer A."/>
            <person name="Bocs S."/>
            <person name="Rouy Z."/>
            <person name="Gyapay G."/>
            <person name="Chouari R."/>
            <person name="Riviere D."/>
            <person name="Ganesan A."/>
            <person name="Daegelen P."/>
            <person name="Sghir A."/>
            <person name="Cohen G.N."/>
            <person name="Medigue C."/>
            <person name="Weissenbach J."/>
            <person name="Le Paslier D."/>
        </authorList>
    </citation>
    <scope>NUCLEOTIDE SEQUENCE [LARGE SCALE GENOMIC DNA]</scope>
    <source>
        <strain evidence="3">Evry</strain>
    </source>
</reference>
<dbReference type="EMBL" id="CU466930">
    <property type="protein sequence ID" value="CAO81526.1"/>
    <property type="molecule type" value="Genomic_DNA"/>
</dbReference>
<dbReference type="Pfam" id="PF18962">
    <property type="entry name" value="Por_Secre_tail"/>
    <property type="match status" value="1"/>
</dbReference>
<evidence type="ECO:0000259" key="1">
    <source>
        <dbReference type="PROSITE" id="PS50853"/>
    </source>
</evidence>
<dbReference type="InterPro" id="IPR013783">
    <property type="entry name" value="Ig-like_fold"/>
</dbReference>
<keyword evidence="3" id="KW-1185">Reference proteome</keyword>
<dbReference type="CDD" id="cd00063">
    <property type="entry name" value="FN3"/>
    <property type="match status" value="1"/>
</dbReference>
<evidence type="ECO:0000313" key="2">
    <source>
        <dbReference type="EMBL" id="CAO81526.1"/>
    </source>
</evidence>
<dbReference type="SUPFAM" id="SSF49265">
    <property type="entry name" value="Fibronectin type III"/>
    <property type="match status" value="1"/>
</dbReference>
<dbReference type="HOGENOM" id="CLU_260758_0_0_0"/>
<sequence>MGVLMKRIWIIILTLLLVFPLAGVVQETASLKHFLYGNEPNCAYDNWISHLAEGIAIQGYNTYAPYDRQTNGFGDFVVPNDDQLTAWNYIVDLFLAGSFDEAQTAINNVGFPYQVVLFNDTDSGITYRMLREVPNPEYYDDNGTDDTYDDENGAFAYGWGLYLYNPLGSRPVIVTVPHPCDDFPTPAFALEAFQIWDAQFLLINGAGREVRWTNQGSYNNSKSISDPTRVTNHPFNVCYKKFADLIRTEFNIREFSPQIHSYDWNYHPGYPNVQISAGYNRLCPNLPIRDLSSRKLDMINKGHHIMIPANTVGFHREVYLNDFYGVNYDLYPFLFDDGEHCYEVNNYIDLPAYSQNYQMLYTQSGTTDYDVYDPFLHTEMDELPNSYELTENTYKWFYGWNEALQCWDFDHLFDNFKMYYLRWVYDLESVMDEMFAMNDGLIPPTPVGFSIQNQSLNSITLNWQKVDCYDFDTFEILYSINPIDGYNYQIYNRNNNTILASPYCESVTVPGLSSSNSYFFKIRSKDKNGNYSELSNQITTIPAPATIYTFTAHGLDNEVRLFWGVSGQTNNLGYKVYRKAPTQTDYTLIDSYLTNPSLANTSVSNYTYWDYNVTNGQNWDYIISCTNVNNQEFFYNYPVSAAVRPIHNLTLTNSTATLVDTIYFAQNPYASDSQDTYYDITKSNPSGSSYVWSAFWEAYWGSNGTALSREVKGGYDTALDLKTWTIRIRSTEVNTPLYLSASDNFNRAEKLYIYDSGNGTWHNLFSGPYQFMVANNNVRTMTLYWGNLQPKISHINQNNQLFQGGNNITFQWSAQNSFLIDHLDLYVKNERDSLFLTGNIPGNQNSWIYNIPPNVDMQKARFYINCYAVDGLIQTFVSPYTFALVPRMILHSNEAGWQTRSQIWPDLTPPVETLFGNGAIALTPTNEGTWQENDDLLFGIAYWINAPAVNFFNSTAEICPTEINSFPLQPGWNFIANPHYCSYSVQSLRFLVGTNPFLYSEMIAQNLVSRTVFVYREGKFQSVDTILPFEAFYIKYYGDQSLNTYLRFYPYFEAPEIDPPDNFWQFKVNVSSAGSNADEFVLGTNPIATDGYDFYLDLPSAPEKPFPGLSVFITREAPEDIFFRDKKLSAEFREAFSPVNQQEKIWHFNLVCNSTSPVEFNLSDIDLPNDYTIQFYLDSEYYNYEHTNSFTFFPNEPGTYTGLIKVANYPVSVSDLVQKPISSVTVYPNPFNPTTTIAFNTFATQEVELSLYNLKGQKVRTLYQGILNGGEHKLIWDGKDNNGRTVSSGIYFAKIQAGKYTQIRKMMLIK</sequence>
<dbReference type="InterPro" id="IPR003961">
    <property type="entry name" value="FN3_dom"/>
</dbReference>
<gene>
    <name evidence="2" type="ordered locus">CLOAM1690</name>
</gene>
<dbReference type="eggNOG" id="COG1361">
    <property type="taxonomic scope" value="Bacteria"/>
</dbReference>
<dbReference type="InterPro" id="IPR036116">
    <property type="entry name" value="FN3_sf"/>
</dbReference>
<dbReference type="PROSITE" id="PS50853">
    <property type="entry name" value="FN3"/>
    <property type="match status" value="1"/>
</dbReference>
<feature type="domain" description="Fibronectin type-III" evidence="1">
    <location>
        <begin position="443"/>
        <end position="545"/>
    </location>
</feature>
<proteinExistence type="predicted"/>
<protein>
    <recommendedName>
        <fullName evidence="1">Fibronectin type-III domain-containing protein</fullName>
    </recommendedName>
</protein>
<dbReference type="Gene3D" id="2.60.40.10">
    <property type="entry name" value="Immunoglobulins"/>
    <property type="match status" value="1"/>
</dbReference>
<evidence type="ECO:0000313" key="3">
    <source>
        <dbReference type="Proteomes" id="UP000002019"/>
    </source>
</evidence>